<dbReference type="STRING" id="225164.V4A036"/>
<evidence type="ECO:0000313" key="7">
    <source>
        <dbReference type="EMBL" id="ESO88285.1"/>
    </source>
</evidence>
<evidence type="ECO:0000313" key="8">
    <source>
        <dbReference type="Proteomes" id="UP000030746"/>
    </source>
</evidence>
<dbReference type="PANTHER" id="PTHR20837">
    <property type="entry name" value="CENTROSOMAL PROTEIN-RELATED"/>
    <property type="match status" value="1"/>
</dbReference>
<dbReference type="GO" id="GO:0035869">
    <property type="term" value="C:ciliary transition zone"/>
    <property type="evidence" value="ECO:0007669"/>
    <property type="project" value="TreeGrafter"/>
</dbReference>
<dbReference type="Proteomes" id="UP000030746">
    <property type="component" value="Unassembled WGS sequence"/>
</dbReference>
<feature type="domain" description="Centrosomal protein of 76 kDa C-terminal" evidence="5">
    <location>
        <begin position="1169"/>
        <end position="1291"/>
    </location>
</feature>
<evidence type="ECO:0000259" key="4">
    <source>
        <dbReference type="Pfam" id="PF17661"/>
    </source>
</evidence>
<dbReference type="GO" id="GO:1904491">
    <property type="term" value="P:protein localization to ciliary transition zone"/>
    <property type="evidence" value="ECO:0007669"/>
    <property type="project" value="TreeGrafter"/>
</dbReference>
<dbReference type="Pfam" id="PF17661">
    <property type="entry name" value="DUF5523"/>
    <property type="match status" value="1"/>
</dbReference>
<feature type="domain" description="CEP76/DRC7 peptidase-like" evidence="6">
    <location>
        <begin position="1027"/>
        <end position="1142"/>
    </location>
</feature>
<dbReference type="PANTHER" id="PTHR20837:SF0">
    <property type="entry name" value="COILED-COIL AND C2 DOMAIN-CONTAINING PROTEIN 2A"/>
    <property type="match status" value="1"/>
</dbReference>
<dbReference type="Pfam" id="PF24656">
    <property type="entry name" value="CEPT76_peptidase"/>
    <property type="match status" value="1"/>
</dbReference>
<dbReference type="CTD" id="20246861"/>
<accession>V4A036</accession>
<evidence type="ECO:0008006" key="9">
    <source>
        <dbReference type="Google" id="ProtNLM"/>
    </source>
</evidence>
<evidence type="ECO:0000256" key="1">
    <source>
        <dbReference type="SAM" id="Coils"/>
    </source>
</evidence>
<proteinExistence type="predicted"/>
<dbReference type="Pfam" id="PF15625">
    <property type="entry name" value="CC2D2AN-C2"/>
    <property type="match status" value="1"/>
</dbReference>
<evidence type="ECO:0000256" key="2">
    <source>
        <dbReference type="SAM" id="MobiDB-lite"/>
    </source>
</evidence>
<dbReference type="GeneID" id="20246861"/>
<dbReference type="KEGG" id="lgi:LOTGIDRAFT_219375"/>
<feature type="compositionally biased region" description="Polar residues" evidence="2">
    <location>
        <begin position="334"/>
        <end position="346"/>
    </location>
</feature>
<evidence type="ECO:0000259" key="3">
    <source>
        <dbReference type="Pfam" id="PF15625"/>
    </source>
</evidence>
<dbReference type="InterPro" id="IPR041510">
    <property type="entry name" value="DUF5523"/>
</dbReference>
<keyword evidence="1" id="KW-0175">Coiled coil</keyword>
<reference evidence="7 8" key="1">
    <citation type="journal article" date="2013" name="Nature">
        <title>Insights into bilaterian evolution from three spiralian genomes.</title>
        <authorList>
            <person name="Simakov O."/>
            <person name="Marletaz F."/>
            <person name="Cho S.J."/>
            <person name="Edsinger-Gonzales E."/>
            <person name="Havlak P."/>
            <person name="Hellsten U."/>
            <person name="Kuo D.H."/>
            <person name="Larsson T."/>
            <person name="Lv J."/>
            <person name="Arendt D."/>
            <person name="Savage R."/>
            <person name="Osoegawa K."/>
            <person name="de Jong P."/>
            <person name="Grimwood J."/>
            <person name="Chapman J.A."/>
            <person name="Shapiro H."/>
            <person name="Aerts A."/>
            <person name="Otillar R.P."/>
            <person name="Terry A.Y."/>
            <person name="Boore J.L."/>
            <person name="Grigoriev I.V."/>
            <person name="Lindberg D.R."/>
            <person name="Seaver E.C."/>
            <person name="Weisblat D.A."/>
            <person name="Putnam N.H."/>
            <person name="Rokhsar D.S."/>
        </authorList>
    </citation>
    <scope>NUCLEOTIDE SEQUENCE [LARGE SCALE GENOMIC DNA]</scope>
</reference>
<feature type="domain" description="CC2D2A N-terminal C2" evidence="3">
    <location>
        <begin position="325"/>
        <end position="498"/>
    </location>
</feature>
<evidence type="ECO:0000259" key="5">
    <source>
        <dbReference type="Pfam" id="PF24652"/>
    </source>
</evidence>
<feature type="region of interest" description="Disordered" evidence="2">
    <location>
        <begin position="328"/>
        <end position="354"/>
    </location>
</feature>
<name>V4A036_LOTGI</name>
<dbReference type="InterPro" id="IPR052434">
    <property type="entry name" value="Tectonic-like_complex_comp"/>
</dbReference>
<dbReference type="OrthoDB" id="2162143at2759"/>
<protein>
    <recommendedName>
        <fullName evidence="9">C2 domain-containing protein</fullName>
    </recommendedName>
</protein>
<dbReference type="GO" id="GO:1905515">
    <property type="term" value="P:non-motile cilium assembly"/>
    <property type="evidence" value="ECO:0007669"/>
    <property type="project" value="TreeGrafter"/>
</dbReference>
<keyword evidence="8" id="KW-1185">Reference proteome</keyword>
<dbReference type="RefSeq" id="XP_009061001.1">
    <property type="nucleotide sequence ID" value="XM_009062753.1"/>
</dbReference>
<dbReference type="Pfam" id="PF24652">
    <property type="entry name" value="CEP76_C"/>
    <property type="match status" value="1"/>
</dbReference>
<gene>
    <name evidence="7" type="ORF">LOTGIDRAFT_219375</name>
</gene>
<evidence type="ECO:0000259" key="6">
    <source>
        <dbReference type="Pfam" id="PF24656"/>
    </source>
</evidence>
<dbReference type="InterPro" id="IPR056290">
    <property type="entry name" value="CEPT76/DRC7_peptidase-like_dom"/>
</dbReference>
<feature type="coiled-coil region" evidence="1">
    <location>
        <begin position="230"/>
        <end position="289"/>
    </location>
</feature>
<feature type="domain" description="DUF5523" evidence="4">
    <location>
        <begin position="1"/>
        <end position="77"/>
    </location>
</feature>
<dbReference type="HOGENOM" id="CLU_001707_0_0_1"/>
<sequence>MPRFLEEEGLYVGVRPSVANRNLNKMENRLLHEPDKGRKWFGEDGRLKALPDPLKKNPSRPFMTDEQEPYLETVFRKAVMREFDYRYIDGAIDGTGRYQLDADINSIVFSHHHLFSREHVLATRLTDLYQDYLARKKKNMTEFLIEKVHILPIITLCCQKFLFKLHCFCRHTRTVKDKEEEMDRQLLKNIIHTWKELKSIREFQNYNNTPIKLQVIKEETSKKEDQLHWKQEIEEEVGELQEDFEENYRKELERYKEDLDRYEKQQAAKAQEKKKKKIKEKEMSAADRELLNEEDLLQPVMPETFDVKLTREKVKAKAMAIRRRPGEPKLFPELSNTATITPTNQCPRGEQQRRDDVSKTKVFVKILFNDKEVSRTPSKPLSQDFRVTFGQIYNLKIVQWPESIKFQIFEARALGNDLLADLYAGIPDPSVTSQSVQLEEMDFSTDLKIDKTNEGVGSGVPFTFDVHGTNTMILMTTGILCSSVAWAVDSDGTPLVPPTTSIAPTNYYNAMKMMDPVAAIGASGVVDLDKLAKWFQESRLDPNDPNNADLVFMLGSKSTNVMQSRDFFRLEQLQQEFDLATDEEMAINRRFRLLTLRDNEIPEFKNYKMAPAYERELPRDLFMEYERKQREEERIKETEDIEAHRAAVNRFMQRVREQVMRRFRLAQHQKRLEDVVIEEVVPNIGIVFTRLLHFGEPRRPLRPIRKERKKVTATAVRGEQVKILLNIIRASSIPIRKSAAGCLLYWHQGRAKSLSKVSKSVGSSFDNQEQILLFQPLVRPYIEVMFQRNTVRTSVGDGPNPSFNEELELPLKVTNDDYSSNNLQSMNDIVYINLFDEMVVDMSHDDREKGTVVHQKLEKKWLGSLEIPFSTIYLNTKIDGTFRVNTPPVLLGYVYEDAMKRSDLESVLTKTEHNTYISMFLTIEPQLITPEPVRERFSTNEDEKLLLHAEKWQQELTNKHPKRLYKPSVIDVNGKSVFVTRYFKPLNIPDDIKDLNLTTEGTAERVAHYVSMIPFVSDTVVFPGLCDIWSTCDQFLRMLAGDEEEHAVLLMNYFLHLGKRAYLLIGSAIPEGPTAYVLTEEGSDFWFWNASTGEHFSYHDSNCPVQVVGCIMNQDNVWGNIQSYEKPVQMDFNIANTSAWRPIFSRSYPSPMLGSIQPEMLQYVATDKKHAEDLQERIEQHLKNKIMDWRSRTLTRWNRHCTKIMRKLLPILEESRGQEISQHHLEELEKQFSAYKVSGFPMNMPFVDLEKLVEAVFSTGVHTQESAEEFALAVYIHAYNNSVLSVWIYVASLTK</sequence>
<dbReference type="OMA" id="NADNIWF"/>
<dbReference type="InterPro" id="IPR028928">
    <property type="entry name" value="CC2D2AN-C2"/>
</dbReference>
<dbReference type="InterPro" id="IPR056288">
    <property type="entry name" value="CEP76_C"/>
</dbReference>
<organism evidence="7 8">
    <name type="scientific">Lottia gigantea</name>
    <name type="common">Giant owl limpet</name>
    <dbReference type="NCBI Taxonomy" id="225164"/>
    <lineage>
        <taxon>Eukaryota</taxon>
        <taxon>Metazoa</taxon>
        <taxon>Spiralia</taxon>
        <taxon>Lophotrochozoa</taxon>
        <taxon>Mollusca</taxon>
        <taxon>Gastropoda</taxon>
        <taxon>Patellogastropoda</taxon>
        <taxon>Lottioidea</taxon>
        <taxon>Lottiidae</taxon>
        <taxon>Lottia</taxon>
    </lineage>
</organism>
<dbReference type="EMBL" id="KB202719">
    <property type="protein sequence ID" value="ESO88285.1"/>
    <property type="molecule type" value="Genomic_DNA"/>
</dbReference>